<evidence type="ECO:0000313" key="2">
    <source>
        <dbReference type="Proteomes" id="UP000078240"/>
    </source>
</evidence>
<reference evidence="1 2" key="1">
    <citation type="submission" date="2016-01" db="EMBL/GenBank/DDBJ databases">
        <title>Biosynthesis of antibiotic leucinostatins and their inhibition on Phytophthora in bio-control Purpureocillium lilacinum.</title>
        <authorList>
            <person name="Wang G."/>
            <person name="Liu Z."/>
            <person name="Lin R."/>
            <person name="Li E."/>
            <person name="Mao Z."/>
            <person name="Ling J."/>
            <person name="Yin W."/>
            <person name="Xie B."/>
        </authorList>
    </citation>
    <scope>NUCLEOTIDE SEQUENCE [LARGE SCALE GENOMIC DNA]</scope>
    <source>
        <strain evidence="1">PLBJ-1</strain>
    </source>
</reference>
<dbReference type="Proteomes" id="UP000078240">
    <property type="component" value="Unassembled WGS sequence"/>
</dbReference>
<gene>
    <name evidence="1" type="ORF">VFPBJ_05353</name>
</gene>
<organism evidence="1 2">
    <name type="scientific">Purpureocillium lilacinum</name>
    <name type="common">Paecilomyces lilacinus</name>
    <dbReference type="NCBI Taxonomy" id="33203"/>
    <lineage>
        <taxon>Eukaryota</taxon>
        <taxon>Fungi</taxon>
        <taxon>Dikarya</taxon>
        <taxon>Ascomycota</taxon>
        <taxon>Pezizomycotina</taxon>
        <taxon>Sordariomycetes</taxon>
        <taxon>Hypocreomycetidae</taxon>
        <taxon>Hypocreales</taxon>
        <taxon>Ophiocordycipitaceae</taxon>
        <taxon>Purpureocillium</taxon>
    </lineage>
</organism>
<protein>
    <submittedName>
        <fullName evidence="1">Uncharacterized protein</fullName>
    </submittedName>
</protein>
<name>A0A179GQJ4_PURLI</name>
<proteinExistence type="predicted"/>
<dbReference type="EMBL" id="LSBH01000004">
    <property type="protein sequence ID" value="OAQ79768.1"/>
    <property type="molecule type" value="Genomic_DNA"/>
</dbReference>
<accession>A0A179GQJ4</accession>
<evidence type="ECO:0000313" key="1">
    <source>
        <dbReference type="EMBL" id="OAQ79768.1"/>
    </source>
</evidence>
<dbReference type="AlphaFoldDB" id="A0A179GQJ4"/>
<comment type="caution">
    <text evidence="1">The sequence shown here is derived from an EMBL/GenBank/DDBJ whole genome shotgun (WGS) entry which is preliminary data.</text>
</comment>
<sequence length="114" mass="12897">MTGAHRRASTCGKLGWHDREGWVLERRRGWTGRRQEYLHTYYVHAHGVDVQACFGQDAISVVPRCWFPRGPPWGRPCCTALFVRRGDKTTTTTATMMDGVSVGAENGTKSQCRR</sequence>